<evidence type="ECO:0000313" key="6">
    <source>
        <dbReference type="EMBL" id="PSR77217.1"/>
    </source>
</evidence>
<dbReference type="GO" id="GO:0016020">
    <property type="term" value="C:membrane"/>
    <property type="evidence" value="ECO:0007669"/>
    <property type="project" value="UniProtKB-SubCell"/>
</dbReference>
<reference evidence="6 7" key="1">
    <citation type="journal article" date="2018" name="Mycol. Prog.">
        <title>Coniella lustricola, a new species from submerged detritus.</title>
        <authorList>
            <person name="Raudabaugh D.B."/>
            <person name="Iturriaga T."/>
            <person name="Carver A."/>
            <person name="Mondo S."/>
            <person name="Pangilinan J."/>
            <person name="Lipzen A."/>
            <person name="He G."/>
            <person name="Amirebrahimi M."/>
            <person name="Grigoriev I.V."/>
            <person name="Miller A.N."/>
        </authorList>
    </citation>
    <scope>NUCLEOTIDE SEQUENCE [LARGE SCALE GENOMIC DNA]</scope>
    <source>
        <strain evidence="6 7">B22-T-1</strain>
    </source>
</reference>
<organism evidence="6 7">
    <name type="scientific">Coniella lustricola</name>
    <dbReference type="NCBI Taxonomy" id="2025994"/>
    <lineage>
        <taxon>Eukaryota</taxon>
        <taxon>Fungi</taxon>
        <taxon>Dikarya</taxon>
        <taxon>Ascomycota</taxon>
        <taxon>Pezizomycotina</taxon>
        <taxon>Sordariomycetes</taxon>
        <taxon>Sordariomycetidae</taxon>
        <taxon>Diaporthales</taxon>
        <taxon>Schizoparmaceae</taxon>
        <taxon>Coniella</taxon>
    </lineage>
</organism>
<evidence type="ECO:0000256" key="4">
    <source>
        <dbReference type="ARBA" id="ARBA00023136"/>
    </source>
</evidence>
<evidence type="ECO:0000256" key="1">
    <source>
        <dbReference type="ARBA" id="ARBA00004141"/>
    </source>
</evidence>
<dbReference type="FunCoup" id="A0A2T2ZUN3">
    <property type="interactions" value="13"/>
</dbReference>
<keyword evidence="3 5" id="KW-1133">Transmembrane helix</keyword>
<evidence type="ECO:0000256" key="5">
    <source>
        <dbReference type="SAM" id="Phobius"/>
    </source>
</evidence>
<dbReference type="Proteomes" id="UP000241462">
    <property type="component" value="Unassembled WGS sequence"/>
</dbReference>
<protein>
    <submittedName>
        <fullName evidence="6">Uncharacterized protein</fullName>
    </submittedName>
</protein>
<keyword evidence="2 5" id="KW-0812">Transmembrane</keyword>
<keyword evidence="4 5" id="KW-0472">Membrane</keyword>
<feature type="transmembrane region" description="Helical" evidence="5">
    <location>
        <begin position="12"/>
        <end position="31"/>
    </location>
</feature>
<dbReference type="STRING" id="2025994.A0A2T2ZUN3"/>
<dbReference type="EMBL" id="KZ678668">
    <property type="protein sequence ID" value="PSR77217.1"/>
    <property type="molecule type" value="Genomic_DNA"/>
</dbReference>
<feature type="transmembrane region" description="Helical" evidence="5">
    <location>
        <begin position="51"/>
        <end position="75"/>
    </location>
</feature>
<evidence type="ECO:0000256" key="3">
    <source>
        <dbReference type="ARBA" id="ARBA00022989"/>
    </source>
</evidence>
<dbReference type="OrthoDB" id="67317at2759"/>
<dbReference type="AlphaFoldDB" id="A0A2T2ZUN3"/>
<sequence length="87" mass="9429">MKPLVSAMQAWSCFVISVFAIIILSILGAAFKNNHEEFVGGIEQPEDGPAVASTIFIAVFVYIGFLVFCGLQGLLHMRESRRGAIAL</sequence>
<comment type="subcellular location">
    <subcellularLocation>
        <location evidence="1">Membrane</location>
        <topology evidence="1">Multi-pass membrane protein</topology>
    </subcellularLocation>
</comment>
<name>A0A2T2ZUN3_9PEZI</name>
<dbReference type="GO" id="GO:0004521">
    <property type="term" value="F:RNA endonuclease activity"/>
    <property type="evidence" value="ECO:0007669"/>
    <property type="project" value="InterPro"/>
</dbReference>
<evidence type="ECO:0000313" key="7">
    <source>
        <dbReference type="Proteomes" id="UP000241462"/>
    </source>
</evidence>
<dbReference type="InParanoid" id="A0A2T2ZUN3"/>
<gene>
    <name evidence="6" type="ORF">BD289DRAFT_486583</name>
</gene>
<evidence type="ECO:0000256" key="2">
    <source>
        <dbReference type="ARBA" id="ARBA00022692"/>
    </source>
</evidence>
<proteinExistence type="predicted"/>
<dbReference type="InterPro" id="IPR056552">
    <property type="entry name" value="Ribonucl_Kappa"/>
</dbReference>
<dbReference type="InterPro" id="IPR026770">
    <property type="entry name" value="RNase_K"/>
</dbReference>
<accession>A0A2T2ZUN3</accession>
<dbReference type="PANTHER" id="PTHR31733">
    <property type="entry name" value="RIBONUCLEASE KAPPA"/>
    <property type="match status" value="1"/>
</dbReference>
<dbReference type="Pfam" id="PF23489">
    <property type="entry name" value="V-ATPase_su_f"/>
    <property type="match status" value="1"/>
</dbReference>
<keyword evidence="7" id="KW-1185">Reference proteome</keyword>